<proteinExistence type="predicted"/>
<feature type="chain" id="PRO_5047516048" description="Chitin-binding type-4 domain-containing protein" evidence="2">
    <location>
        <begin position="22"/>
        <end position="461"/>
    </location>
</feature>
<keyword evidence="1 2" id="KW-0732">Signal</keyword>
<protein>
    <recommendedName>
        <fullName evidence="3">Chitin-binding type-4 domain-containing protein</fullName>
    </recommendedName>
</protein>
<name>A0ABP1PDH9_XYLVO</name>
<dbReference type="InterPro" id="IPR014756">
    <property type="entry name" value="Ig_E-set"/>
</dbReference>
<feature type="signal peptide" evidence="2">
    <location>
        <begin position="1"/>
        <end position="21"/>
    </location>
</feature>
<sequence>MLLTTLLLSAIFSSLIDYNKCAVLSSTSIHGNNEVLPEFTSNNINEPNRVEDKIDYSRNVEDIKVTTSAILTKPASRAYNCFLKNNFNCNIFKSKNSTGAIIGSADFKEKEPKDGQIASTGNPFYRVLDEHRAGRWNSTHLQIKKYNSTHFVTEVTWMFNKKTLTVKNVKVFLSNSNYTDDQPIQRSLLNLVCSYSNNHMSVENYVLRLNCYIRNKFIKDLFYGARASGILLSTVKIAKTDYAFYQVADISLLGSIKQIVTYHGYVFYPLSRAKLCQLRVNKNCGLIIYEPQSVEGFKGFPYSKFSPPDGKIASGNKAEFMELDEYGVDRWTRVKFPEVNCHNRTHLSFNLTWYLTATHRTDNIEVFINNQNYSPAEPLSRHHLDLNPICTIKFHGEFPRSQQTMSCPISLEKYRQLGKLKYLLMLSVWNIYDTSNAFYQVIDLQGLSAEQTYENMLRKCL</sequence>
<dbReference type="PANTHER" id="PTHR34823">
    <property type="entry name" value="GLCNAC-BINDING PROTEIN A"/>
    <property type="match status" value="1"/>
</dbReference>
<dbReference type="EMBL" id="CAXAJV020001300">
    <property type="protein sequence ID" value="CAL7950249.1"/>
    <property type="molecule type" value="Genomic_DNA"/>
</dbReference>
<feature type="domain" description="Chitin-binding type-4" evidence="3">
    <location>
        <begin position="71"/>
        <end position="250"/>
    </location>
</feature>
<dbReference type="Gene3D" id="2.70.50.50">
    <property type="entry name" value="chitin-binding protein cbp21"/>
    <property type="match status" value="2"/>
</dbReference>
<dbReference type="PANTHER" id="PTHR34823:SF1">
    <property type="entry name" value="CHITIN-BINDING TYPE-4 DOMAIN-CONTAINING PROTEIN"/>
    <property type="match status" value="1"/>
</dbReference>
<dbReference type="CDD" id="cd21177">
    <property type="entry name" value="LPMO_AA10"/>
    <property type="match status" value="1"/>
</dbReference>
<dbReference type="Pfam" id="PF03067">
    <property type="entry name" value="LPMO_10"/>
    <property type="match status" value="2"/>
</dbReference>
<evidence type="ECO:0000313" key="5">
    <source>
        <dbReference type="Proteomes" id="UP001642520"/>
    </source>
</evidence>
<keyword evidence="5" id="KW-1185">Reference proteome</keyword>
<dbReference type="SUPFAM" id="SSF81296">
    <property type="entry name" value="E set domains"/>
    <property type="match status" value="2"/>
</dbReference>
<dbReference type="InterPro" id="IPR051024">
    <property type="entry name" value="GlcNAc_Chitin_IntDeg"/>
</dbReference>
<gene>
    <name evidence="4" type="ORF">XYLVIOL_LOCUS9847</name>
</gene>
<accession>A0ABP1PDH9</accession>
<reference evidence="4 5" key="1">
    <citation type="submission" date="2024-08" db="EMBL/GenBank/DDBJ databases">
        <authorList>
            <person name="Will J Nash"/>
            <person name="Angela Man"/>
            <person name="Seanna McTaggart"/>
            <person name="Kendall Baker"/>
            <person name="Tom Barker"/>
            <person name="Leah Catchpole"/>
            <person name="Alex Durrant"/>
            <person name="Karim Gharbi"/>
            <person name="Naomi Irish"/>
            <person name="Gemy Kaithakottil"/>
            <person name="Debby Ku"/>
            <person name="Aaliyah Providence"/>
            <person name="Felix Shaw"/>
            <person name="David Swarbreck"/>
            <person name="Chris Watkins"/>
            <person name="Ann M. McCartney"/>
            <person name="Giulio Formenti"/>
            <person name="Alice Mouton"/>
            <person name="Noel Vella"/>
            <person name="Bjorn M von Reumont"/>
            <person name="Adriana Vella"/>
            <person name="Wilfried Haerty"/>
        </authorList>
    </citation>
    <scope>NUCLEOTIDE SEQUENCE [LARGE SCALE GENOMIC DNA]</scope>
</reference>
<evidence type="ECO:0000256" key="1">
    <source>
        <dbReference type="ARBA" id="ARBA00022729"/>
    </source>
</evidence>
<organism evidence="4 5">
    <name type="scientific">Xylocopa violacea</name>
    <name type="common">Violet carpenter bee</name>
    <name type="synonym">Apis violacea</name>
    <dbReference type="NCBI Taxonomy" id="135666"/>
    <lineage>
        <taxon>Eukaryota</taxon>
        <taxon>Metazoa</taxon>
        <taxon>Ecdysozoa</taxon>
        <taxon>Arthropoda</taxon>
        <taxon>Hexapoda</taxon>
        <taxon>Insecta</taxon>
        <taxon>Pterygota</taxon>
        <taxon>Neoptera</taxon>
        <taxon>Endopterygota</taxon>
        <taxon>Hymenoptera</taxon>
        <taxon>Apocrita</taxon>
        <taxon>Aculeata</taxon>
        <taxon>Apoidea</taxon>
        <taxon>Anthophila</taxon>
        <taxon>Apidae</taxon>
        <taxon>Xylocopa</taxon>
        <taxon>Xylocopa</taxon>
    </lineage>
</organism>
<dbReference type="InterPro" id="IPR004302">
    <property type="entry name" value="Cellulose/chitin-bd_N"/>
</dbReference>
<evidence type="ECO:0000259" key="3">
    <source>
        <dbReference type="Pfam" id="PF03067"/>
    </source>
</evidence>
<evidence type="ECO:0000313" key="4">
    <source>
        <dbReference type="EMBL" id="CAL7950249.1"/>
    </source>
</evidence>
<comment type="caution">
    <text evidence="4">The sequence shown here is derived from an EMBL/GenBank/DDBJ whole genome shotgun (WGS) entry which is preliminary data.</text>
</comment>
<feature type="domain" description="Chitin-binding type-4" evidence="3">
    <location>
        <begin position="263"/>
        <end position="444"/>
    </location>
</feature>
<evidence type="ECO:0000256" key="2">
    <source>
        <dbReference type="SAM" id="SignalP"/>
    </source>
</evidence>
<dbReference type="Proteomes" id="UP001642520">
    <property type="component" value="Unassembled WGS sequence"/>
</dbReference>